<dbReference type="Gene3D" id="1.20.120.530">
    <property type="entry name" value="GntR ligand-binding domain-like"/>
    <property type="match status" value="1"/>
</dbReference>
<dbReference type="InterPro" id="IPR000524">
    <property type="entry name" value="Tscrpt_reg_HTH_GntR"/>
</dbReference>
<dbReference type="Proteomes" id="UP000316330">
    <property type="component" value="Unassembled WGS sequence"/>
</dbReference>
<organism evidence="5 6">
    <name type="scientific">Cohnella terricola</name>
    <dbReference type="NCBI Taxonomy" id="1289167"/>
    <lineage>
        <taxon>Bacteria</taxon>
        <taxon>Bacillati</taxon>
        <taxon>Bacillota</taxon>
        <taxon>Bacilli</taxon>
        <taxon>Bacillales</taxon>
        <taxon>Paenibacillaceae</taxon>
        <taxon>Cohnella</taxon>
    </lineage>
</organism>
<dbReference type="CDD" id="cd07377">
    <property type="entry name" value="WHTH_GntR"/>
    <property type="match status" value="1"/>
</dbReference>
<dbReference type="Pfam" id="PF07729">
    <property type="entry name" value="FCD"/>
    <property type="match status" value="1"/>
</dbReference>
<dbReference type="OrthoDB" id="574518at2"/>
<evidence type="ECO:0000313" key="6">
    <source>
        <dbReference type="Proteomes" id="UP000316330"/>
    </source>
</evidence>
<dbReference type="InterPro" id="IPR036390">
    <property type="entry name" value="WH_DNA-bd_sf"/>
</dbReference>
<dbReference type="AlphaFoldDB" id="A0A559JWR8"/>
<comment type="caution">
    <text evidence="5">The sequence shown here is derived from an EMBL/GenBank/DDBJ whole genome shotgun (WGS) entry which is preliminary data.</text>
</comment>
<dbReference type="GO" id="GO:0003700">
    <property type="term" value="F:DNA-binding transcription factor activity"/>
    <property type="evidence" value="ECO:0007669"/>
    <property type="project" value="InterPro"/>
</dbReference>
<dbReference type="InterPro" id="IPR000485">
    <property type="entry name" value="AsnC-type_HTH_dom"/>
</dbReference>
<name>A0A559JWR8_9BACL</name>
<dbReference type="SMART" id="SM00895">
    <property type="entry name" value="FCD"/>
    <property type="match status" value="1"/>
</dbReference>
<dbReference type="PANTHER" id="PTHR43537:SF45">
    <property type="entry name" value="GNTR FAMILY REGULATORY PROTEIN"/>
    <property type="match status" value="1"/>
</dbReference>
<proteinExistence type="predicted"/>
<dbReference type="Pfam" id="PF00392">
    <property type="entry name" value="GntR"/>
    <property type="match status" value="1"/>
</dbReference>
<dbReference type="PROSITE" id="PS50949">
    <property type="entry name" value="HTH_GNTR"/>
    <property type="match status" value="1"/>
</dbReference>
<dbReference type="InterPro" id="IPR011711">
    <property type="entry name" value="GntR_C"/>
</dbReference>
<dbReference type="PRINTS" id="PR00033">
    <property type="entry name" value="HTHASNC"/>
</dbReference>
<evidence type="ECO:0000256" key="1">
    <source>
        <dbReference type="ARBA" id="ARBA00023015"/>
    </source>
</evidence>
<evidence type="ECO:0000313" key="5">
    <source>
        <dbReference type="EMBL" id="TVY04338.1"/>
    </source>
</evidence>
<dbReference type="Gene3D" id="1.10.10.10">
    <property type="entry name" value="Winged helix-like DNA-binding domain superfamily/Winged helix DNA-binding domain"/>
    <property type="match status" value="1"/>
</dbReference>
<dbReference type="SUPFAM" id="SSF46785">
    <property type="entry name" value="Winged helix' DNA-binding domain"/>
    <property type="match status" value="1"/>
</dbReference>
<protein>
    <submittedName>
        <fullName evidence="5">GntR family transcriptional regulator</fullName>
    </submittedName>
</protein>
<evidence type="ECO:0000259" key="4">
    <source>
        <dbReference type="PROSITE" id="PS50949"/>
    </source>
</evidence>
<gene>
    <name evidence="5" type="ORF">FPZ45_01720</name>
</gene>
<dbReference type="GO" id="GO:0043565">
    <property type="term" value="F:sequence-specific DNA binding"/>
    <property type="evidence" value="ECO:0007669"/>
    <property type="project" value="InterPro"/>
</dbReference>
<keyword evidence="2" id="KW-0238">DNA-binding</keyword>
<dbReference type="SUPFAM" id="SSF48008">
    <property type="entry name" value="GntR ligand-binding domain-like"/>
    <property type="match status" value="1"/>
</dbReference>
<evidence type="ECO:0000256" key="2">
    <source>
        <dbReference type="ARBA" id="ARBA00023125"/>
    </source>
</evidence>
<dbReference type="InterPro" id="IPR008920">
    <property type="entry name" value="TF_FadR/GntR_C"/>
</dbReference>
<dbReference type="SMART" id="SM00345">
    <property type="entry name" value="HTH_GNTR"/>
    <property type="match status" value="1"/>
</dbReference>
<dbReference type="PANTHER" id="PTHR43537">
    <property type="entry name" value="TRANSCRIPTIONAL REGULATOR, GNTR FAMILY"/>
    <property type="match status" value="1"/>
</dbReference>
<keyword evidence="6" id="KW-1185">Reference proteome</keyword>
<feature type="domain" description="HTH gntR-type" evidence="4">
    <location>
        <begin position="1"/>
        <end position="60"/>
    </location>
</feature>
<accession>A0A559JWR8</accession>
<dbReference type="EMBL" id="VNJJ01000001">
    <property type="protein sequence ID" value="TVY04338.1"/>
    <property type="molecule type" value="Genomic_DNA"/>
</dbReference>
<keyword evidence="1" id="KW-0805">Transcription regulation</keyword>
<evidence type="ECO:0000256" key="3">
    <source>
        <dbReference type="ARBA" id="ARBA00023163"/>
    </source>
</evidence>
<dbReference type="InterPro" id="IPR036388">
    <property type="entry name" value="WH-like_DNA-bd_sf"/>
</dbReference>
<reference evidence="5 6" key="1">
    <citation type="submission" date="2019-07" db="EMBL/GenBank/DDBJ databases">
        <authorList>
            <person name="Kim J."/>
        </authorList>
    </citation>
    <scope>NUCLEOTIDE SEQUENCE [LARGE SCALE GENOMIC DNA]</scope>
    <source>
        <strain evidence="5 6">G13</strain>
    </source>
</reference>
<sequence>MALRESIVRGELYPGYRLLVLEIANELGISQAPVREALERLKQEGLIISRHNKGSIVAEIKQEEIEEIYALRELIEWDAVRKSIRLLDEKDFGHLTAIYDGMASAAKKDDLFRFIDLDMDFHGYFFAKSGNQTILHLWQQIAVKLKRFQAITNKIYYPDLLSIAEGHAPLIEVLRTGDEEKIRQLFIQHMKEVWWRMNKDAEGRMRDT</sequence>
<keyword evidence="3" id="KW-0804">Transcription</keyword>